<gene>
    <name evidence="1" type="ORF">SISNIDRAFT_546597</name>
</gene>
<keyword evidence="2" id="KW-1185">Reference proteome</keyword>
<accession>A0A165AAA9</accession>
<dbReference type="STRING" id="1314777.A0A165AAA9"/>
<dbReference type="Proteomes" id="UP000076722">
    <property type="component" value="Unassembled WGS sequence"/>
</dbReference>
<dbReference type="AlphaFoldDB" id="A0A165AAA9"/>
<dbReference type="OrthoDB" id="2120038at2759"/>
<protein>
    <submittedName>
        <fullName evidence="1">Uncharacterized protein</fullName>
    </submittedName>
</protein>
<dbReference type="InterPro" id="IPR034444">
    <property type="entry name" value="Nuo17.8"/>
</dbReference>
<sequence>MSVLRTRLSSKIARLEHKKLIAAHPLRRFASSGADHGHDGHDSHELSTVTYPSETFSTPFWRNIVIGGISAFLLYEYYPSILGTSDDRAPLLTRFIAYYSPDPSKWERINQRHLLHTVDQADDQLIFQEAKKPFIHRYQFTGAFDAGSPNNVPLGTSVDLSDLVVRRDYELKHQKQ</sequence>
<evidence type="ECO:0000313" key="2">
    <source>
        <dbReference type="Proteomes" id="UP000076722"/>
    </source>
</evidence>
<dbReference type="GO" id="GO:0005739">
    <property type="term" value="C:mitochondrion"/>
    <property type="evidence" value="ECO:0007669"/>
    <property type="project" value="InterPro"/>
</dbReference>
<dbReference type="PANTHER" id="PTHR42100">
    <property type="entry name" value="OXIDOREDUCTASE 178 KDA SUBUNIT, PUTATIVE (AFU_ORTHOLOGUE AFUA_8G04320)-RELATED"/>
    <property type="match status" value="1"/>
</dbReference>
<organism evidence="1 2">
    <name type="scientific">Sistotremastrum niveocremeum HHB9708</name>
    <dbReference type="NCBI Taxonomy" id="1314777"/>
    <lineage>
        <taxon>Eukaryota</taxon>
        <taxon>Fungi</taxon>
        <taxon>Dikarya</taxon>
        <taxon>Basidiomycota</taxon>
        <taxon>Agaricomycotina</taxon>
        <taxon>Agaricomycetes</taxon>
        <taxon>Sistotremastrales</taxon>
        <taxon>Sistotremastraceae</taxon>
        <taxon>Sertulicium</taxon>
        <taxon>Sertulicium niveocremeum</taxon>
    </lineage>
</organism>
<evidence type="ECO:0000313" key="1">
    <source>
        <dbReference type="EMBL" id="KZS98694.1"/>
    </source>
</evidence>
<name>A0A165AAA9_9AGAM</name>
<reference evidence="1 2" key="1">
    <citation type="journal article" date="2016" name="Mol. Biol. Evol.">
        <title>Comparative Genomics of Early-Diverging Mushroom-Forming Fungi Provides Insights into the Origins of Lignocellulose Decay Capabilities.</title>
        <authorList>
            <person name="Nagy L.G."/>
            <person name="Riley R."/>
            <person name="Tritt A."/>
            <person name="Adam C."/>
            <person name="Daum C."/>
            <person name="Floudas D."/>
            <person name="Sun H."/>
            <person name="Yadav J.S."/>
            <person name="Pangilinan J."/>
            <person name="Larsson K.H."/>
            <person name="Matsuura K."/>
            <person name="Barry K."/>
            <person name="Labutti K."/>
            <person name="Kuo R."/>
            <person name="Ohm R.A."/>
            <person name="Bhattacharya S.S."/>
            <person name="Shirouzu T."/>
            <person name="Yoshinaga Y."/>
            <person name="Martin F.M."/>
            <person name="Grigoriev I.V."/>
            <person name="Hibbett D.S."/>
        </authorList>
    </citation>
    <scope>NUCLEOTIDE SEQUENCE [LARGE SCALE GENOMIC DNA]</scope>
    <source>
        <strain evidence="1 2">HHB9708</strain>
    </source>
</reference>
<dbReference type="EMBL" id="KV419395">
    <property type="protein sequence ID" value="KZS98694.1"/>
    <property type="molecule type" value="Genomic_DNA"/>
</dbReference>
<dbReference type="PANTHER" id="PTHR42100:SF1">
    <property type="entry name" value="OXIDOREDUCTASE 178 KDA SUBUNIT, PUTATIVE (AFU_ORTHOLOGUE AFUA_8G04320)-RELATED"/>
    <property type="match status" value="1"/>
</dbReference>
<proteinExistence type="predicted"/>